<protein>
    <submittedName>
        <fullName evidence="1">Uncharacterized protein</fullName>
    </submittedName>
</protein>
<dbReference type="RefSeq" id="WP_013008977.1">
    <property type="nucleotide sequence ID" value="NC_013940.1"/>
</dbReference>
<dbReference type="EMBL" id="AP011530">
    <property type="protein sequence ID" value="BAI81753.1"/>
    <property type="molecule type" value="Genomic_DNA"/>
</dbReference>
<dbReference type="KEGG" id="ddf:DEFDS_P131"/>
<name>D3PEW1_DEFDS</name>
<gene>
    <name evidence="1" type="ordered locus">DEFDS_P131</name>
</gene>
<accession>D3PEW1</accession>
<dbReference type="HOGENOM" id="CLU_881825_0_0_0"/>
<reference evidence="1 2" key="1">
    <citation type="journal article" date="2010" name="DNA Res.">
        <title>Bacterial lifestyle in a deep-sea hydrothermal vent chimney revealed by the genome sequence of the thermophilic bacterium Deferribacter desulfuricans SSM1.</title>
        <authorList>
            <person name="Takaki Y."/>
            <person name="Shimamura S."/>
            <person name="Nakagawa S."/>
            <person name="Fukuhara Y."/>
            <person name="Horikawa H."/>
            <person name="Ankai A."/>
            <person name="Harada T."/>
            <person name="Hosoyama A."/>
            <person name="Oguchi A."/>
            <person name="Fukui S."/>
            <person name="Fujita N."/>
            <person name="Takami H."/>
            <person name="Takai K."/>
        </authorList>
    </citation>
    <scope>NUCLEOTIDE SEQUENCE [LARGE SCALE GENOMIC DNA]</scope>
    <source>
        <strain evidence="2">DSM 14783 / JCM 11476 / NBRC 101012 / SSM1</strain>
        <plasmid evidence="2">Plasmid megaplasmid pDF308</plasmid>
    </source>
</reference>
<dbReference type="AlphaFoldDB" id="D3PEW1"/>
<dbReference type="eggNOG" id="ENOG5032XHY">
    <property type="taxonomic scope" value="Bacteria"/>
</dbReference>
<dbReference type="Proteomes" id="UP000001520">
    <property type="component" value="Plasmid megaplasmid pDF308"/>
</dbReference>
<sequence>MSNSVSKISKISFVSNLQNSIKQRFVKDFSLPITIFNNDLFYYYCITLNDFLDIENKAKLLYNFIKNNEDVLENKEKFFEISSKFNTDVIEYIKGKESFNKFLQFDMNKFKVHNYKNSNIYHSDNDSKYYFTVDLIKGNFQAFKYFDPNIVDNMNDYENFIKQFTKYDYFVQSKYIRQVIFGHLNTKRQQTIMKYIMMEIYKKIEKYLDNIFELECLNNDELIFNIKVPVFNNKYKKKIIFLLKELKKLPFNLKVNIFKLKHLKPENMYVKEYINRFLLYTWKDDIIEEYLDNYKKIEFKCVPNNVFMQVFKYYFNMELDDRDLYFYYDKRLAKWLKPLFE</sequence>
<dbReference type="OrthoDB" id="2033116at2"/>
<proteinExistence type="predicted"/>
<evidence type="ECO:0000313" key="1">
    <source>
        <dbReference type="EMBL" id="BAI81753.1"/>
    </source>
</evidence>
<keyword evidence="2" id="KW-1185">Reference proteome</keyword>
<evidence type="ECO:0000313" key="2">
    <source>
        <dbReference type="Proteomes" id="UP000001520"/>
    </source>
</evidence>
<organism evidence="1 2">
    <name type="scientific">Deferribacter desulfuricans (strain DSM 14783 / JCM 11476 / NBRC 101012 / SSM1)</name>
    <dbReference type="NCBI Taxonomy" id="639282"/>
    <lineage>
        <taxon>Bacteria</taxon>
        <taxon>Pseudomonadati</taxon>
        <taxon>Deferribacterota</taxon>
        <taxon>Deferribacteres</taxon>
        <taxon>Deferribacterales</taxon>
        <taxon>Deferribacteraceae</taxon>
        <taxon>Deferribacter</taxon>
    </lineage>
</organism>
<keyword evidence="1" id="KW-0614">Plasmid</keyword>
<geneLocation type="plasmid" evidence="1 2">
    <name>megaplasmid pDF308</name>
</geneLocation>